<keyword evidence="4" id="KW-1185">Reference proteome</keyword>
<evidence type="ECO:0000313" key="3">
    <source>
        <dbReference type="EMBL" id="KAK4443104.1"/>
    </source>
</evidence>
<comment type="caution">
    <text evidence="3">The sequence shown here is derived from an EMBL/GenBank/DDBJ whole genome shotgun (WGS) entry which is preliminary data.</text>
</comment>
<sequence>MARARLPGRFAIILTILHAISLVACVLTIGAAAYSAAAIKKQAVATIGAFVAAFWTIGVDIAEVAALADKARKRIRRCSTRYLWLLELTTAVFCFGLPAASSLGYDAVEYERCRFVRINDRKEMGCELSPGPLEAAQAAWMGGIYLAATIHSILFVMTTVQCCVARRKAKKYGGREKGKPGLSQHGPEGVLAPPPRAVVRD</sequence>
<feature type="transmembrane region" description="Helical" evidence="2">
    <location>
        <begin position="12"/>
        <end position="37"/>
    </location>
</feature>
<keyword evidence="2" id="KW-0472">Membrane</keyword>
<feature type="compositionally biased region" description="Pro residues" evidence="1">
    <location>
        <begin position="192"/>
        <end position="201"/>
    </location>
</feature>
<reference evidence="3" key="1">
    <citation type="journal article" date="2023" name="Mol. Phylogenet. Evol.">
        <title>Genome-scale phylogeny and comparative genomics of the fungal order Sordariales.</title>
        <authorList>
            <person name="Hensen N."/>
            <person name="Bonometti L."/>
            <person name="Westerberg I."/>
            <person name="Brannstrom I.O."/>
            <person name="Guillou S."/>
            <person name="Cros-Aarteil S."/>
            <person name="Calhoun S."/>
            <person name="Haridas S."/>
            <person name="Kuo A."/>
            <person name="Mondo S."/>
            <person name="Pangilinan J."/>
            <person name="Riley R."/>
            <person name="LaButti K."/>
            <person name="Andreopoulos B."/>
            <person name="Lipzen A."/>
            <person name="Chen C."/>
            <person name="Yan M."/>
            <person name="Daum C."/>
            <person name="Ng V."/>
            <person name="Clum A."/>
            <person name="Steindorff A."/>
            <person name="Ohm R.A."/>
            <person name="Martin F."/>
            <person name="Silar P."/>
            <person name="Natvig D.O."/>
            <person name="Lalanne C."/>
            <person name="Gautier V."/>
            <person name="Ament-Velasquez S.L."/>
            <person name="Kruys A."/>
            <person name="Hutchinson M.I."/>
            <person name="Powell A.J."/>
            <person name="Barry K."/>
            <person name="Miller A.N."/>
            <person name="Grigoriev I.V."/>
            <person name="Debuchy R."/>
            <person name="Gladieux P."/>
            <person name="Hiltunen Thoren M."/>
            <person name="Johannesson H."/>
        </authorList>
    </citation>
    <scope>NUCLEOTIDE SEQUENCE</scope>
    <source>
        <strain evidence="3">PSN243</strain>
    </source>
</reference>
<proteinExistence type="predicted"/>
<dbReference type="EMBL" id="MU865999">
    <property type="protein sequence ID" value="KAK4443104.1"/>
    <property type="molecule type" value="Genomic_DNA"/>
</dbReference>
<accession>A0AAV9G236</accession>
<evidence type="ECO:0008006" key="5">
    <source>
        <dbReference type="Google" id="ProtNLM"/>
    </source>
</evidence>
<keyword evidence="2" id="KW-0812">Transmembrane</keyword>
<evidence type="ECO:0000256" key="1">
    <source>
        <dbReference type="SAM" id="MobiDB-lite"/>
    </source>
</evidence>
<dbReference type="Proteomes" id="UP001321760">
    <property type="component" value="Unassembled WGS sequence"/>
</dbReference>
<evidence type="ECO:0000256" key="2">
    <source>
        <dbReference type="SAM" id="Phobius"/>
    </source>
</evidence>
<dbReference type="PROSITE" id="PS51257">
    <property type="entry name" value="PROKAR_LIPOPROTEIN"/>
    <property type="match status" value="1"/>
</dbReference>
<feature type="transmembrane region" description="Helical" evidence="2">
    <location>
        <begin position="82"/>
        <end position="100"/>
    </location>
</feature>
<name>A0AAV9G236_9PEZI</name>
<feature type="transmembrane region" description="Helical" evidence="2">
    <location>
        <begin position="138"/>
        <end position="165"/>
    </location>
</feature>
<gene>
    <name evidence="3" type="ORF">QBC34DRAFT_213546</name>
</gene>
<keyword evidence="2" id="KW-1133">Transmembrane helix</keyword>
<feature type="transmembrane region" description="Helical" evidence="2">
    <location>
        <begin position="43"/>
        <end position="62"/>
    </location>
</feature>
<evidence type="ECO:0000313" key="4">
    <source>
        <dbReference type="Proteomes" id="UP001321760"/>
    </source>
</evidence>
<feature type="region of interest" description="Disordered" evidence="1">
    <location>
        <begin position="171"/>
        <end position="201"/>
    </location>
</feature>
<protein>
    <recommendedName>
        <fullName evidence="5">MARVEL domain-containing protein</fullName>
    </recommendedName>
</protein>
<reference evidence="3" key="2">
    <citation type="submission" date="2023-05" db="EMBL/GenBank/DDBJ databases">
        <authorList>
            <consortium name="Lawrence Berkeley National Laboratory"/>
            <person name="Steindorff A."/>
            <person name="Hensen N."/>
            <person name="Bonometti L."/>
            <person name="Westerberg I."/>
            <person name="Brannstrom I.O."/>
            <person name="Guillou S."/>
            <person name="Cros-Aarteil S."/>
            <person name="Calhoun S."/>
            <person name="Haridas S."/>
            <person name="Kuo A."/>
            <person name="Mondo S."/>
            <person name="Pangilinan J."/>
            <person name="Riley R."/>
            <person name="Labutti K."/>
            <person name="Andreopoulos B."/>
            <person name="Lipzen A."/>
            <person name="Chen C."/>
            <person name="Yanf M."/>
            <person name="Daum C."/>
            <person name="Ng V."/>
            <person name="Clum A."/>
            <person name="Ohm R."/>
            <person name="Martin F."/>
            <person name="Silar P."/>
            <person name="Natvig D."/>
            <person name="Lalanne C."/>
            <person name="Gautier V."/>
            <person name="Ament-Velasquez S.L."/>
            <person name="Kruys A."/>
            <person name="Hutchinson M.I."/>
            <person name="Powell A.J."/>
            <person name="Barry K."/>
            <person name="Miller A.N."/>
            <person name="Grigoriev I.V."/>
            <person name="Debuchy R."/>
            <person name="Gladieux P."/>
            <person name="Thoren M.H."/>
            <person name="Johannesson H."/>
        </authorList>
    </citation>
    <scope>NUCLEOTIDE SEQUENCE</scope>
    <source>
        <strain evidence="3">PSN243</strain>
    </source>
</reference>
<organism evidence="3 4">
    <name type="scientific">Podospora aff. communis PSN243</name>
    <dbReference type="NCBI Taxonomy" id="3040156"/>
    <lineage>
        <taxon>Eukaryota</taxon>
        <taxon>Fungi</taxon>
        <taxon>Dikarya</taxon>
        <taxon>Ascomycota</taxon>
        <taxon>Pezizomycotina</taxon>
        <taxon>Sordariomycetes</taxon>
        <taxon>Sordariomycetidae</taxon>
        <taxon>Sordariales</taxon>
        <taxon>Podosporaceae</taxon>
        <taxon>Podospora</taxon>
    </lineage>
</organism>
<dbReference type="AlphaFoldDB" id="A0AAV9G236"/>